<evidence type="ECO:0000259" key="7">
    <source>
        <dbReference type="Pfam" id="PF04316"/>
    </source>
</evidence>
<evidence type="ECO:0000256" key="2">
    <source>
        <dbReference type="ARBA" id="ARBA00017823"/>
    </source>
</evidence>
<name>A0ABW0LFL3_9BACI</name>
<keyword evidence="3" id="KW-0678">Repressor</keyword>
<feature type="domain" description="Anti-sigma-28 factor FlgM C-terminal" evidence="7">
    <location>
        <begin position="31"/>
        <end position="80"/>
    </location>
</feature>
<keyword evidence="6" id="KW-0804">Transcription</keyword>
<evidence type="ECO:0000313" key="8">
    <source>
        <dbReference type="EMBL" id="MFC5464674.1"/>
    </source>
</evidence>
<dbReference type="SUPFAM" id="SSF101498">
    <property type="entry name" value="Anti-sigma factor FlgM"/>
    <property type="match status" value="1"/>
</dbReference>
<evidence type="ECO:0000256" key="5">
    <source>
        <dbReference type="ARBA" id="ARBA00023015"/>
    </source>
</evidence>
<sequence length="84" mass="9620">MKINPFRHVDMNPYKKQINKVEQPQVTGKKDKVEISSEAKEMMQVSSVVKEREARVAELKNQVQSGNYKPDPKAIAKGIANFYK</sequence>
<evidence type="ECO:0000256" key="1">
    <source>
        <dbReference type="ARBA" id="ARBA00005322"/>
    </source>
</evidence>
<reference evidence="9" key="1">
    <citation type="journal article" date="2019" name="Int. J. Syst. Evol. Microbiol.">
        <title>The Global Catalogue of Microorganisms (GCM) 10K type strain sequencing project: providing services to taxonomists for standard genome sequencing and annotation.</title>
        <authorList>
            <consortium name="The Broad Institute Genomics Platform"/>
            <consortium name="The Broad Institute Genome Sequencing Center for Infectious Disease"/>
            <person name="Wu L."/>
            <person name="Ma J."/>
        </authorList>
    </citation>
    <scope>NUCLEOTIDE SEQUENCE [LARGE SCALE GENOMIC DNA]</scope>
    <source>
        <strain evidence="9">CGMCC 1.12237</strain>
    </source>
</reference>
<dbReference type="Proteomes" id="UP001596147">
    <property type="component" value="Unassembled WGS sequence"/>
</dbReference>
<accession>A0ABW0LFL3</accession>
<proteinExistence type="inferred from homology"/>
<gene>
    <name evidence="8" type="primary">flgM</name>
    <name evidence="8" type="ORF">ACFPM4_07900</name>
</gene>
<evidence type="ECO:0000256" key="6">
    <source>
        <dbReference type="ARBA" id="ARBA00023163"/>
    </source>
</evidence>
<evidence type="ECO:0000313" key="9">
    <source>
        <dbReference type="Proteomes" id="UP001596147"/>
    </source>
</evidence>
<keyword evidence="8" id="KW-0966">Cell projection</keyword>
<evidence type="ECO:0000256" key="4">
    <source>
        <dbReference type="ARBA" id="ARBA00022795"/>
    </source>
</evidence>
<keyword evidence="8" id="KW-0969">Cilium</keyword>
<dbReference type="EMBL" id="JBHSMC010000010">
    <property type="protein sequence ID" value="MFC5464674.1"/>
    <property type="molecule type" value="Genomic_DNA"/>
</dbReference>
<evidence type="ECO:0000256" key="3">
    <source>
        <dbReference type="ARBA" id="ARBA00022491"/>
    </source>
</evidence>
<keyword evidence="9" id="KW-1185">Reference proteome</keyword>
<dbReference type="Gene3D" id="6.10.140.30">
    <property type="entry name" value="Anti-sigma-28 factor FlgM"/>
    <property type="match status" value="1"/>
</dbReference>
<dbReference type="RefSeq" id="WP_144921518.1">
    <property type="nucleotide sequence ID" value="NZ_JBHSMC010000010.1"/>
</dbReference>
<organism evidence="8 9">
    <name type="scientific">Lederbergia graminis</name>
    <dbReference type="NCBI Taxonomy" id="735518"/>
    <lineage>
        <taxon>Bacteria</taxon>
        <taxon>Bacillati</taxon>
        <taxon>Bacillota</taxon>
        <taxon>Bacilli</taxon>
        <taxon>Bacillales</taxon>
        <taxon>Bacillaceae</taxon>
        <taxon>Lederbergia</taxon>
    </lineage>
</organism>
<dbReference type="InterPro" id="IPR007412">
    <property type="entry name" value="FlgM"/>
</dbReference>
<dbReference type="InterPro" id="IPR031316">
    <property type="entry name" value="FlgM_C"/>
</dbReference>
<dbReference type="InterPro" id="IPR035890">
    <property type="entry name" value="Anti-sigma-28_factor_FlgM_sf"/>
</dbReference>
<keyword evidence="8" id="KW-0282">Flagellum</keyword>
<protein>
    <recommendedName>
        <fullName evidence="2">Negative regulator of flagellin synthesis</fullName>
    </recommendedName>
</protein>
<dbReference type="Pfam" id="PF04316">
    <property type="entry name" value="FlgM"/>
    <property type="match status" value="1"/>
</dbReference>
<comment type="caution">
    <text evidence="8">The sequence shown here is derived from an EMBL/GenBank/DDBJ whole genome shotgun (WGS) entry which is preliminary data.</text>
</comment>
<keyword evidence="5" id="KW-0805">Transcription regulation</keyword>
<dbReference type="NCBIfam" id="TIGR03824">
    <property type="entry name" value="FlgM_jcvi"/>
    <property type="match status" value="1"/>
</dbReference>
<keyword evidence="4" id="KW-1005">Bacterial flagellum biogenesis</keyword>
<comment type="similarity">
    <text evidence="1">Belongs to the FlgM family.</text>
</comment>